<feature type="coiled-coil region" evidence="1">
    <location>
        <begin position="224"/>
        <end position="251"/>
    </location>
</feature>
<proteinExistence type="predicted"/>
<organism evidence="2 3">
    <name type="scientific">Geobacter benzoatilyticus</name>
    <dbReference type="NCBI Taxonomy" id="2815309"/>
    <lineage>
        <taxon>Bacteria</taxon>
        <taxon>Pseudomonadati</taxon>
        <taxon>Thermodesulfobacteriota</taxon>
        <taxon>Desulfuromonadia</taxon>
        <taxon>Geobacterales</taxon>
        <taxon>Geobacteraceae</taxon>
        <taxon>Geobacter</taxon>
    </lineage>
</organism>
<dbReference type="Proteomes" id="UP000663651">
    <property type="component" value="Chromosome"/>
</dbReference>
<protein>
    <recommendedName>
        <fullName evidence="4">PD-(D/E)XK endonuclease-like domain-containing protein</fullName>
    </recommendedName>
</protein>
<evidence type="ECO:0000256" key="1">
    <source>
        <dbReference type="SAM" id="Coils"/>
    </source>
</evidence>
<dbReference type="EMBL" id="CP071382">
    <property type="protein sequence ID" value="QSV45447.1"/>
    <property type="molecule type" value="Genomic_DNA"/>
</dbReference>
<evidence type="ECO:0000313" key="3">
    <source>
        <dbReference type="Proteomes" id="UP000663651"/>
    </source>
</evidence>
<sequence>MARIDEFLKRAIPAHQKKASAHLGDRTKYAGASDIAGCSRKAVLGKLSSVEHTIKQMLVFDRGHAAQAMFRDYFLAGGAIFEEEVEIAHPLYDIICHIDFLFRGKKRLHVVEMKSTDGIPDEPYGSWVDQLHVQMGLLRLQEGPDIEIGGSILAVDLNKGVYKEFNSYVPHPEVFAPLIERGNHILSAMRGECEPKTCPSILCGFCSYRTGCPAHLALEIPDEVTDRVAEYESLDRQKKDLEKRLDPMKSELITFFGGSFQGVTEDGIAVATTTIAASETVDGKKLKKDHPDVFKACSKPKAGYTKLEIKQLPPAPLAIAA</sequence>
<reference evidence="2 3" key="1">
    <citation type="submission" date="2021-03" db="EMBL/GenBank/DDBJ databases">
        <title>Geobacter metallireducens gen. nov. sp. nov., a microorganism capable of coupling the complete oxidation of organic compounds to the reduction of iron and other metals.</title>
        <authorList>
            <person name="Li Y."/>
        </authorList>
    </citation>
    <scope>NUCLEOTIDE SEQUENCE [LARGE SCALE GENOMIC DNA]</scope>
    <source>
        <strain evidence="2 3">Jerry-YX</strain>
    </source>
</reference>
<evidence type="ECO:0008006" key="4">
    <source>
        <dbReference type="Google" id="ProtNLM"/>
    </source>
</evidence>
<keyword evidence="1" id="KW-0175">Coiled coil</keyword>
<accession>A0ABX7Q212</accession>
<dbReference type="RefSeq" id="WP_207163244.1">
    <property type="nucleotide sequence ID" value="NZ_CP071382.1"/>
</dbReference>
<dbReference type="Gene3D" id="3.90.320.10">
    <property type="match status" value="1"/>
</dbReference>
<keyword evidence="3" id="KW-1185">Reference proteome</keyword>
<gene>
    <name evidence="2" type="ORF">JZM60_15210</name>
</gene>
<evidence type="ECO:0000313" key="2">
    <source>
        <dbReference type="EMBL" id="QSV45447.1"/>
    </source>
</evidence>
<name>A0ABX7Q212_9BACT</name>
<dbReference type="InterPro" id="IPR011604">
    <property type="entry name" value="PDDEXK-like_dom_sf"/>
</dbReference>